<protein>
    <submittedName>
        <fullName evidence="1">Uncharacterized protein</fullName>
    </submittedName>
</protein>
<name>A0A4V1M6U1_9BACT</name>
<evidence type="ECO:0000313" key="2">
    <source>
        <dbReference type="Proteomes" id="UP000290218"/>
    </source>
</evidence>
<sequence length="95" mass="10605">MKKNFPLQAPGKDDARVRDKIRHEINKYVRRCRGKPVPEGFMQWEFMCRVGPIAESAETKTLKEVGGAVDDVAQTGATAVYVEIEAVPAQRSSRS</sequence>
<accession>A0A4V1M6U1</accession>
<comment type="caution">
    <text evidence="1">The sequence shown here is derived from an EMBL/GenBank/DDBJ whole genome shotgun (WGS) entry which is preliminary data.</text>
</comment>
<reference evidence="1 2" key="1">
    <citation type="submission" date="2019-01" db="EMBL/GenBank/DDBJ databases">
        <title>Lacunisphaera sp. strain TWA-58.</title>
        <authorList>
            <person name="Chen W.-M."/>
        </authorList>
    </citation>
    <scope>NUCLEOTIDE SEQUENCE [LARGE SCALE GENOMIC DNA]</scope>
    <source>
        <strain evidence="1 2">TWA-58</strain>
    </source>
</reference>
<organism evidence="1 2">
    <name type="scientific">Oleiharenicola lentus</name>
    <dbReference type="NCBI Taxonomy" id="2508720"/>
    <lineage>
        <taxon>Bacteria</taxon>
        <taxon>Pseudomonadati</taxon>
        <taxon>Verrucomicrobiota</taxon>
        <taxon>Opitutia</taxon>
        <taxon>Opitutales</taxon>
        <taxon>Opitutaceae</taxon>
        <taxon>Oleiharenicola</taxon>
    </lineage>
</organism>
<dbReference type="RefSeq" id="WP_129047947.1">
    <property type="nucleotide sequence ID" value="NZ_SDHX01000001.1"/>
</dbReference>
<dbReference type="Pfam" id="PF19669">
    <property type="entry name" value="DUF6172"/>
    <property type="match status" value="1"/>
</dbReference>
<dbReference type="EMBL" id="SDHX01000001">
    <property type="protein sequence ID" value="RXK56579.1"/>
    <property type="molecule type" value="Genomic_DNA"/>
</dbReference>
<evidence type="ECO:0000313" key="1">
    <source>
        <dbReference type="EMBL" id="RXK56579.1"/>
    </source>
</evidence>
<gene>
    <name evidence="1" type="ORF">ESB00_12135</name>
</gene>
<dbReference type="Proteomes" id="UP000290218">
    <property type="component" value="Unassembled WGS sequence"/>
</dbReference>
<dbReference type="OrthoDB" id="9794656at2"/>
<dbReference type="AlphaFoldDB" id="A0A4V1M6U1"/>
<proteinExistence type="predicted"/>
<keyword evidence="2" id="KW-1185">Reference proteome</keyword>
<dbReference type="InterPro" id="IPR046170">
    <property type="entry name" value="DUF6172"/>
</dbReference>